<proteinExistence type="predicted"/>
<reference evidence="4" key="1">
    <citation type="submission" date="2025-08" db="UniProtKB">
        <authorList>
            <consortium name="RefSeq"/>
        </authorList>
    </citation>
    <scope>IDENTIFICATION</scope>
    <source>
        <tissue evidence="4">Gonads</tissue>
    </source>
</reference>
<dbReference type="GO" id="GO:0007165">
    <property type="term" value="P:signal transduction"/>
    <property type="evidence" value="ECO:0007669"/>
    <property type="project" value="InterPro"/>
</dbReference>
<dbReference type="SUPFAM" id="SSF47986">
    <property type="entry name" value="DEATH domain"/>
    <property type="match status" value="1"/>
</dbReference>
<dbReference type="Gene3D" id="3.40.50.300">
    <property type="entry name" value="P-loop containing nucleotide triphosphate hydrolases"/>
    <property type="match status" value="1"/>
</dbReference>
<dbReference type="PROSITE" id="PS50017">
    <property type="entry name" value="DEATH_DOMAIN"/>
    <property type="match status" value="1"/>
</dbReference>
<protein>
    <submittedName>
        <fullName evidence="4">Probable serine/threonine-protein kinase pats1</fullName>
    </submittedName>
</protein>
<feature type="domain" description="Death" evidence="2">
    <location>
        <begin position="676"/>
        <end position="762"/>
    </location>
</feature>
<evidence type="ECO:0000259" key="2">
    <source>
        <dbReference type="PROSITE" id="PS50017"/>
    </source>
</evidence>
<evidence type="ECO:0000256" key="1">
    <source>
        <dbReference type="ARBA" id="ARBA00022737"/>
    </source>
</evidence>
<dbReference type="GO" id="GO:0016301">
    <property type="term" value="F:kinase activity"/>
    <property type="evidence" value="ECO:0007669"/>
    <property type="project" value="UniProtKB-KW"/>
</dbReference>
<dbReference type="InterPro" id="IPR027417">
    <property type="entry name" value="P-loop_NTPase"/>
</dbReference>
<dbReference type="GeneID" id="106161376"/>
<dbReference type="InterPro" id="IPR032171">
    <property type="entry name" value="COR-A"/>
</dbReference>
<dbReference type="OrthoDB" id="6116593at2759"/>
<dbReference type="RefSeq" id="XP_013393770.1">
    <property type="nucleotide sequence ID" value="XM_013538316.1"/>
</dbReference>
<dbReference type="STRING" id="7574.A0A1S3I667"/>
<dbReference type="KEGG" id="lak:106161376"/>
<dbReference type="AlphaFoldDB" id="A0A1S3I667"/>
<dbReference type="InParanoid" id="A0A1S3I667"/>
<sequence>MTEVPDGRIDPLRNITDFGGEDLDIVIAEEIASLDIYQAACAEGTQRVYRANVIVVGQGGIGKTHLCRNLLGEEFTEDDPVTNGIEVSGCILEKHTAGRSWQRKESSANYCIEALARGFKEYRETRKTNKTTVRKNIIDGDEVTVKQVLEKSQGQPDVPDLLTLWDFGGQYVFYTTHQTFLTWRAVYLLVFDLTKELNDPVYVERVGRTGPKPVDSVPDTVGDFLKFWQNSIHTHTEIVKRKDPGLVDICPRILLVGTHRDQLGKTEEERVKLTKEKFRKIQEFLDGRPAHDMHVQPYFYAVNNCDQQDAGIKELKGGIWETIHAQPHWGEEQPLRYVHLEKRLKEMSTSRKCLSLEDVFQEGKRYGFDVAEKVLFFLGFYSELGELVFLNEVGISEIVILDPQWLIDAFASLITVEKYHKVSKPEVRGYWKMLDDRGELDERLIDSVWEQDAELKDNNHILLRICQRFDLLVELPEEQAKDKWKKYLVPCVLKNQPIPDGYLKMQKIPPLYLMFDGGFCPPGLFHRLVVCCYRKWSSHDQNPYCDYACFKVDRSIHTILELCNEGDGTFKIMVGSLKGSVNVLDGDSAFQVLSYIMQELDRLIGAYFPYLKYNIGFRFPHGPEKLTEDLKTEMLESDDVCPPGCREVIETAPYRKWLRKNENTFCPSARIAVYPPDDLMCDLARNIGFEWEEVAAYLGVERPQIDHLKINFPSDALGQIRNMLFQWREGMGACSNEERRDKLKKALARARRNDLADSLKLG</sequence>
<keyword evidence="4" id="KW-0418">Kinase</keyword>
<dbReference type="PANTHER" id="PTHR47508">
    <property type="entry name" value="SAM DOMAIN-CONTAINING PROTEIN-RELATED"/>
    <property type="match status" value="1"/>
</dbReference>
<dbReference type="InterPro" id="IPR000488">
    <property type="entry name" value="Death_dom"/>
</dbReference>
<organism evidence="3 4">
    <name type="scientific">Lingula anatina</name>
    <name type="common">Brachiopod</name>
    <name type="synonym">Lingula unguis</name>
    <dbReference type="NCBI Taxonomy" id="7574"/>
    <lineage>
        <taxon>Eukaryota</taxon>
        <taxon>Metazoa</taxon>
        <taxon>Spiralia</taxon>
        <taxon>Lophotrochozoa</taxon>
        <taxon>Brachiopoda</taxon>
        <taxon>Linguliformea</taxon>
        <taxon>Lingulata</taxon>
        <taxon>Lingulida</taxon>
        <taxon>Linguloidea</taxon>
        <taxon>Lingulidae</taxon>
        <taxon>Lingula</taxon>
    </lineage>
</organism>
<dbReference type="InterPro" id="IPR036388">
    <property type="entry name" value="WH-like_DNA-bd_sf"/>
</dbReference>
<keyword evidence="1" id="KW-0677">Repeat</keyword>
<gene>
    <name evidence="4" type="primary">LOC106161376</name>
</gene>
<dbReference type="SUPFAM" id="SSF52540">
    <property type="entry name" value="P-loop containing nucleoside triphosphate hydrolases"/>
    <property type="match status" value="1"/>
</dbReference>
<dbReference type="Pfam" id="PF00531">
    <property type="entry name" value="Death"/>
    <property type="match status" value="1"/>
</dbReference>
<accession>A0A1S3I667</accession>
<dbReference type="Proteomes" id="UP000085678">
    <property type="component" value="Unplaced"/>
</dbReference>
<name>A0A1S3I667_LINAN</name>
<dbReference type="InterPro" id="IPR011029">
    <property type="entry name" value="DEATH-like_dom_sf"/>
</dbReference>
<dbReference type="Pfam" id="PF08477">
    <property type="entry name" value="Roc"/>
    <property type="match status" value="1"/>
</dbReference>
<dbReference type="PANTHER" id="PTHR47508:SF4">
    <property type="match status" value="1"/>
</dbReference>
<evidence type="ECO:0000313" key="3">
    <source>
        <dbReference type="Proteomes" id="UP000085678"/>
    </source>
</evidence>
<keyword evidence="3" id="KW-1185">Reference proteome</keyword>
<keyword evidence="4" id="KW-0808">Transferase</keyword>
<evidence type="ECO:0000313" key="4">
    <source>
        <dbReference type="RefSeq" id="XP_013393770.1"/>
    </source>
</evidence>
<dbReference type="Gene3D" id="1.10.533.10">
    <property type="entry name" value="Death Domain, Fas"/>
    <property type="match status" value="1"/>
</dbReference>
<dbReference type="Gene3D" id="1.10.10.10">
    <property type="entry name" value="Winged helix-like DNA-binding domain superfamily/Winged helix DNA-binding domain"/>
    <property type="match status" value="1"/>
</dbReference>
<dbReference type="Pfam" id="PF16095">
    <property type="entry name" value="COR-A"/>
    <property type="match status" value="1"/>
</dbReference>